<gene>
    <name evidence="8" type="ORF">N7494_006292</name>
</gene>
<accession>A0AAD6GGF1</accession>
<feature type="compositionally biased region" description="Basic and acidic residues" evidence="6">
    <location>
        <begin position="167"/>
        <end position="176"/>
    </location>
</feature>
<keyword evidence="9" id="KW-1185">Reference proteome</keyword>
<feature type="compositionally biased region" description="Basic and acidic residues" evidence="6">
    <location>
        <begin position="302"/>
        <end position="311"/>
    </location>
</feature>
<dbReference type="Proteomes" id="UP001220324">
    <property type="component" value="Unassembled WGS sequence"/>
</dbReference>
<dbReference type="InterPro" id="IPR001510">
    <property type="entry name" value="Znf_PARP"/>
</dbReference>
<dbReference type="Pfam" id="PF00645">
    <property type="entry name" value="zf-PARP"/>
    <property type="match status" value="1"/>
</dbReference>
<evidence type="ECO:0000313" key="9">
    <source>
        <dbReference type="Proteomes" id="UP001220324"/>
    </source>
</evidence>
<dbReference type="Gene3D" id="3.30.1740.10">
    <property type="entry name" value="Zinc finger, PARP-type"/>
    <property type="match status" value="1"/>
</dbReference>
<dbReference type="SMART" id="SM01336">
    <property type="entry name" value="zf-PARP"/>
    <property type="match status" value="1"/>
</dbReference>
<reference evidence="8 9" key="1">
    <citation type="journal article" date="2023" name="IMA Fungus">
        <title>Comparative genomic study of the Penicillium genus elucidates a diverse pangenome and 15 lateral gene transfer events.</title>
        <authorList>
            <person name="Petersen C."/>
            <person name="Sorensen T."/>
            <person name="Nielsen M.R."/>
            <person name="Sondergaard T.E."/>
            <person name="Sorensen J.L."/>
            <person name="Fitzpatrick D.A."/>
            <person name="Frisvad J.C."/>
            <person name="Nielsen K.L."/>
        </authorList>
    </citation>
    <scope>NUCLEOTIDE SEQUENCE [LARGE SCALE GENOMIC DNA]</scope>
    <source>
        <strain evidence="8 9">IBT 35679</strain>
    </source>
</reference>
<keyword evidence="3" id="KW-0863">Zinc-finger</keyword>
<evidence type="ECO:0000256" key="3">
    <source>
        <dbReference type="ARBA" id="ARBA00022771"/>
    </source>
</evidence>
<feature type="region of interest" description="Disordered" evidence="6">
    <location>
        <begin position="105"/>
        <end position="330"/>
    </location>
</feature>
<keyword evidence="4" id="KW-0862">Zinc</keyword>
<dbReference type="InterPro" id="IPR036957">
    <property type="entry name" value="Znf_PARP_sf"/>
</dbReference>
<sequence length="330" mass="36403">MPYRFELASSNRAGCQNKECKDAKEKIPKGTLRVGTWVDGEKIQAYMWRHWGCTTPRVLENIKTGWEEMCDGKPDYSLLDGYDEIPEEFQEKVRRAVENGHIDDEDWKGDIEMNRPGCRHFRVPGKRAAKGKQDEKETESPSKADAEDKPKKARASKKNADTTESPTKTDAEEAKPKKARATKKAAPAITESPSKADAEVKPAKRGRKKAVQEDANDEDKPAEGDAETTAPLAASVETADVDNSANSEPKKRGRAAKVAASEEAPAKSAKGTKRKAIQKDEGTEEATEEVPKRRGRPAKAAKAQEEPKEPAPSRPKRARRKDAEAADDDN</sequence>
<dbReference type="SUPFAM" id="SSF57716">
    <property type="entry name" value="Glucocorticoid receptor-like (DNA-binding domain)"/>
    <property type="match status" value="1"/>
</dbReference>
<dbReference type="GO" id="GO:0008270">
    <property type="term" value="F:zinc ion binding"/>
    <property type="evidence" value="ECO:0007669"/>
    <property type="project" value="UniProtKB-KW"/>
</dbReference>
<feature type="domain" description="PARP-type" evidence="7">
    <location>
        <begin position="3"/>
        <end position="101"/>
    </location>
</feature>
<evidence type="ECO:0000259" key="7">
    <source>
        <dbReference type="PROSITE" id="PS50064"/>
    </source>
</evidence>
<dbReference type="GO" id="GO:0003677">
    <property type="term" value="F:DNA binding"/>
    <property type="evidence" value="ECO:0007669"/>
    <property type="project" value="InterPro"/>
</dbReference>
<feature type="compositionally biased region" description="Basic and acidic residues" evidence="6">
    <location>
        <begin position="131"/>
        <end position="150"/>
    </location>
</feature>
<evidence type="ECO:0000256" key="4">
    <source>
        <dbReference type="ARBA" id="ARBA00022833"/>
    </source>
</evidence>
<evidence type="ECO:0000256" key="1">
    <source>
        <dbReference type="ARBA" id="ARBA00004123"/>
    </source>
</evidence>
<dbReference type="PROSITE" id="PS50064">
    <property type="entry name" value="ZF_PARP_2"/>
    <property type="match status" value="1"/>
</dbReference>
<protein>
    <recommendedName>
        <fullName evidence="7">PARP-type domain-containing protein</fullName>
    </recommendedName>
</protein>
<feature type="compositionally biased region" description="Low complexity" evidence="6">
    <location>
        <begin position="256"/>
        <end position="269"/>
    </location>
</feature>
<evidence type="ECO:0000313" key="8">
    <source>
        <dbReference type="EMBL" id="KAJ5541216.1"/>
    </source>
</evidence>
<dbReference type="EMBL" id="JAQIZZ010000005">
    <property type="protein sequence ID" value="KAJ5541216.1"/>
    <property type="molecule type" value="Genomic_DNA"/>
</dbReference>
<keyword evidence="5" id="KW-0539">Nucleus</keyword>
<name>A0AAD6GGF1_9EURO</name>
<evidence type="ECO:0000256" key="5">
    <source>
        <dbReference type="ARBA" id="ARBA00023242"/>
    </source>
</evidence>
<dbReference type="GO" id="GO:0005634">
    <property type="term" value="C:nucleus"/>
    <property type="evidence" value="ECO:0007669"/>
    <property type="project" value="UniProtKB-SubCell"/>
</dbReference>
<comment type="subcellular location">
    <subcellularLocation>
        <location evidence="1">Nucleus</location>
    </subcellularLocation>
</comment>
<evidence type="ECO:0000256" key="2">
    <source>
        <dbReference type="ARBA" id="ARBA00022723"/>
    </source>
</evidence>
<proteinExistence type="predicted"/>
<keyword evidence="2" id="KW-0479">Metal-binding</keyword>
<evidence type="ECO:0000256" key="6">
    <source>
        <dbReference type="SAM" id="MobiDB-lite"/>
    </source>
</evidence>
<feature type="compositionally biased region" description="Basic residues" evidence="6">
    <location>
        <begin position="117"/>
        <end position="130"/>
    </location>
</feature>
<comment type="caution">
    <text evidence="8">The sequence shown here is derived from an EMBL/GenBank/DDBJ whole genome shotgun (WGS) entry which is preliminary data.</text>
</comment>
<dbReference type="AlphaFoldDB" id="A0AAD6GGF1"/>
<organism evidence="8 9">
    <name type="scientific">Penicillium frequentans</name>
    <dbReference type="NCBI Taxonomy" id="3151616"/>
    <lineage>
        <taxon>Eukaryota</taxon>
        <taxon>Fungi</taxon>
        <taxon>Dikarya</taxon>
        <taxon>Ascomycota</taxon>
        <taxon>Pezizomycotina</taxon>
        <taxon>Eurotiomycetes</taxon>
        <taxon>Eurotiomycetidae</taxon>
        <taxon>Eurotiales</taxon>
        <taxon>Aspergillaceae</taxon>
        <taxon>Penicillium</taxon>
    </lineage>
</organism>